<dbReference type="EMBL" id="DSGB01000006">
    <property type="protein sequence ID" value="HER96504.1"/>
    <property type="molecule type" value="Genomic_DNA"/>
</dbReference>
<evidence type="ECO:0000313" key="2">
    <source>
        <dbReference type="EMBL" id="HER96504.1"/>
    </source>
</evidence>
<proteinExistence type="predicted"/>
<organism evidence="2">
    <name type="scientific">Rhodothermus marinus</name>
    <name type="common">Rhodothermus obamensis</name>
    <dbReference type="NCBI Taxonomy" id="29549"/>
    <lineage>
        <taxon>Bacteria</taxon>
        <taxon>Pseudomonadati</taxon>
        <taxon>Rhodothermota</taxon>
        <taxon>Rhodothermia</taxon>
        <taxon>Rhodothermales</taxon>
        <taxon>Rhodothermaceae</taxon>
        <taxon>Rhodothermus</taxon>
    </lineage>
</organism>
<keyword evidence="1" id="KW-0472">Membrane</keyword>
<keyword evidence="1" id="KW-1133">Transmembrane helix</keyword>
<feature type="transmembrane region" description="Helical" evidence="1">
    <location>
        <begin position="18"/>
        <end position="36"/>
    </location>
</feature>
<feature type="transmembrane region" description="Helical" evidence="1">
    <location>
        <begin position="123"/>
        <end position="142"/>
    </location>
</feature>
<feature type="transmembrane region" description="Helical" evidence="1">
    <location>
        <begin position="91"/>
        <end position="111"/>
    </location>
</feature>
<dbReference type="AlphaFoldDB" id="A0A7V2F6H6"/>
<reference evidence="2" key="1">
    <citation type="journal article" date="2020" name="mSystems">
        <title>Genome- and Community-Level Interaction Insights into Carbon Utilization and Element Cycling Functions of Hydrothermarchaeota in Hydrothermal Sediment.</title>
        <authorList>
            <person name="Zhou Z."/>
            <person name="Liu Y."/>
            <person name="Xu W."/>
            <person name="Pan J."/>
            <person name="Luo Z.H."/>
            <person name="Li M."/>
        </authorList>
    </citation>
    <scope>NUCLEOTIDE SEQUENCE [LARGE SCALE GENOMIC DNA]</scope>
    <source>
        <strain evidence="2">SpSt-143</strain>
    </source>
</reference>
<gene>
    <name evidence="2" type="ORF">ENO59_08320</name>
</gene>
<protein>
    <submittedName>
        <fullName evidence="2">Uncharacterized protein</fullName>
    </submittedName>
</protein>
<comment type="caution">
    <text evidence="2">The sequence shown here is derived from an EMBL/GenBank/DDBJ whole genome shotgun (WGS) entry which is preliminary data.</text>
</comment>
<keyword evidence="1" id="KW-0812">Transmembrane</keyword>
<sequence>MCTRFRLLYRLHCRYQKLWPFLLALGLMALLLQQIGRYAPKAHETLRLIYVVSSTFVLFTPFFQWFVRDQEWCCYRVWGSDLADLLRTKSYVLLLRQGIGALGLVVLWLIVHPAYGLRDLLPMAAALLSGIGVGLTVGLAYYPTYRYWLAQF</sequence>
<name>A0A7V2F6H6_RHOMR</name>
<feature type="transmembrane region" description="Helical" evidence="1">
    <location>
        <begin position="48"/>
        <end position="67"/>
    </location>
</feature>
<accession>A0A7V2F6H6</accession>
<evidence type="ECO:0000256" key="1">
    <source>
        <dbReference type="SAM" id="Phobius"/>
    </source>
</evidence>